<comment type="similarity">
    <text evidence="5">Belongs to the TRAFAC class OBG-HflX-like GTPase superfamily. HflX GTPase family.</text>
</comment>
<dbReference type="Pfam" id="PF13167">
    <property type="entry name" value="GTP-bdg_N"/>
    <property type="match status" value="1"/>
</dbReference>
<organism evidence="8 9">
    <name type="scientific">Collinsella ihumii</name>
    <dbReference type="NCBI Taxonomy" id="1720204"/>
    <lineage>
        <taxon>Bacteria</taxon>
        <taxon>Bacillati</taxon>
        <taxon>Actinomycetota</taxon>
        <taxon>Coriobacteriia</taxon>
        <taxon>Coriobacteriales</taxon>
        <taxon>Coriobacteriaceae</taxon>
        <taxon>Collinsella</taxon>
    </lineage>
</organism>
<evidence type="ECO:0000313" key="8">
    <source>
        <dbReference type="EMBL" id="MDN0064519.1"/>
    </source>
</evidence>
<dbReference type="InterPro" id="IPR030394">
    <property type="entry name" value="G_HFLX_dom"/>
</dbReference>
<dbReference type="PROSITE" id="PS51705">
    <property type="entry name" value="G_HFLX"/>
    <property type="match status" value="1"/>
</dbReference>
<comment type="subunit">
    <text evidence="5">Monomer. Associates with the 50S ribosomal subunit.</text>
</comment>
<evidence type="ECO:0000256" key="3">
    <source>
        <dbReference type="ARBA" id="ARBA00022842"/>
    </source>
</evidence>
<dbReference type="CDD" id="cd01878">
    <property type="entry name" value="HflX"/>
    <property type="match status" value="1"/>
</dbReference>
<dbReference type="Pfam" id="PF16360">
    <property type="entry name" value="GTP-bdg_M"/>
    <property type="match status" value="1"/>
</dbReference>
<dbReference type="InterPro" id="IPR006073">
    <property type="entry name" value="GTP-bd"/>
</dbReference>
<dbReference type="NCBIfam" id="TIGR03156">
    <property type="entry name" value="GTP_HflX"/>
    <property type="match status" value="1"/>
</dbReference>
<keyword evidence="3" id="KW-0460">Magnesium</keyword>
<dbReference type="InterPro" id="IPR016496">
    <property type="entry name" value="GTPase_HflX"/>
</dbReference>
<feature type="coiled-coil region" evidence="6">
    <location>
        <begin position="176"/>
        <end position="203"/>
    </location>
</feature>
<evidence type="ECO:0000256" key="6">
    <source>
        <dbReference type="SAM" id="Coils"/>
    </source>
</evidence>
<dbReference type="PRINTS" id="PR00326">
    <property type="entry name" value="GTP1OBG"/>
</dbReference>
<protein>
    <recommendedName>
        <fullName evidence="5">GTPase HflX</fullName>
    </recommendedName>
    <alternativeName>
        <fullName evidence="5">GTP-binding protein HflX</fullName>
    </alternativeName>
</protein>
<dbReference type="EMBL" id="JAUEIQ010000009">
    <property type="protein sequence ID" value="MDN0064519.1"/>
    <property type="molecule type" value="Genomic_DNA"/>
</dbReference>
<dbReference type="PANTHER" id="PTHR10229:SF0">
    <property type="entry name" value="GTP-BINDING PROTEIN 6-RELATED"/>
    <property type="match status" value="1"/>
</dbReference>
<comment type="function">
    <text evidence="5">GTPase that associates with the 50S ribosomal subunit and may have a role during protein synthesis or ribosome biogenesis.</text>
</comment>
<keyword evidence="6" id="KW-0175">Coiled coil</keyword>
<evidence type="ECO:0000256" key="2">
    <source>
        <dbReference type="ARBA" id="ARBA00022741"/>
    </source>
</evidence>
<dbReference type="Proteomes" id="UP001168435">
    <property type="component" value="Unassembled WGS sequence"/>
</dbReference>
<dbReference type="Pfam" id="PF01926">
    <property type="entry name" value="MMR_HSR1"/>
    <property type="match status" value="1"/>
</dbReference>
<reference evidence="8" key="2">
    <citation type="submission" date="2024-05" db="EMBL/GenBank/DDBJ databases">
        <title>Identification and characterization of horizontal gene transfer across gut microbiota members of farm animals based on homology search.</title>
        <authorList>
            <person name="Schwarzerova J."/>
            <person name="Nykrynova M."/>
            <person name="Jureckova K."/>
            <person name="Cejkova D."/>
            <person name="Rychlik I."/>
        </authorList>
    </citation>
    <scope>NUCLEOTIDE SEQUENCE</scope>
    <source>
        <strain evidence="8">176_SSukc20</strain>
    </source>
</reference>
<dbReference type="InterPro" id="IPR027417">
    <property type="entry name" value="P-loop_NTPase"/>
</dbReference>
<dbReference type="InterPro" id="IPR032305">
    <property type="entry name" value="GTP-bd_M"/>
</dbReference>
<sequence>MARFTFLSTSIEPERALLVGVEWRTNAWPVERSLDELERLAGTAGAEVVGRLTQRLERPVPKSFIGSGKVQELKDLVSRLDVDVVIFDDDLTPAQQSHLEKTIGEPTKIIDRTALILDIFGLHAKTREGRLQVQLAQLQYLLPRLRGMWSHLAKEQTRGGIGSRFGQGESQLEVDRRLIRNRISALRRELKELEKRREVQSKHRVKSDAFRVALAGYTNAGKSTLLNTLTGAGVLSEDKLFATLDPTTRSYVLPGGRSITITDTVGFIQKLPHGLVEAFKSTLSEVRGADLILKVVDVADEDRERHLEAVDRVLEEIGAGERPSLTVYNKADLLDAHELETLRVRMPQAVFFSARTALGLEQLLDRLAAEAAASDRLISAEVPYREGSLMKVVREQGQVLSEEYLEDRMRIVAKVPERIAARLQRYAVE</sequence>
<keyword evidence="4 5" id="KW-0342">GTP-binding</keyword>
<gene>
    <name evidence="5 8" type="primary">hflX</name>
    <name evidence="8" type="ORF">QVN30_09395</name>
</gene>
<dbReference type="RefSeq" id="WP_289836180.1">
    <property type="nucleotide sequence ID" value="NZ_JAUEIQ010000009.1"/>
</dbReference>
<comment type="caution">
    <text evidence="8">The sequence shown here is derived from an EMBL/GenBank/DDBJ whole genome shotgun (WGS) entry which is preliminary data.</text>
</comment>
<evidence type="ECO:0000259" key="7">
    <source>
        <dbReference type="PROSITE" id="PS51705"/>
    </source>
</evidence>
<evidence type="ECO:0000256" key="4">
    <source>
        <dbReference type="ARBA" id="ARBA00023134"/>
    </source>
</evidence>
<dbReference type="SUPFAM" id="SSF52540">
    <property type="entry name" value="P-loop containing nucleoside triphosphate hydrolases"/>
    <property type="match status" value="1"/>
</dbReference>
<dbReference type="Gene3D" id="3.40.50.300">
    <property type="entry name" value="P-loop containing nucleotide triphosphate hydrolases"/>
    <property type="match status" value="1"/>
</dbReference>
<dbReference type="PIRSF" id="PIRSF006809">
    <property type="entry name" value="GTP-binding_hflX_prd"/>
    <property type="match status" value="1"/>
</dbReference>
<name>A0ABT7XGI4_9ACTN</name>
<proteinExistence type="inferred from homology"/>
<keyword evidence="5" id="KW-0963">Cytoplasm</keyword>
<dbReference type="Gene3D" id="3.40.50.11060">
    <property type="entry name" value="GTPase HflX, N-terminal domain"/>
    <property type="match status" value="1"/>
</dbReference>
<comment type="subcellular location">
    <subcellularLocation>
        <location evidence="5">Cytoplasm</location>
    </subcellularLocation>
    <text evidence="5">May associate with membranes.</text>
</comment>
<keyword evidence="9" id="KW-1185">Reference proteome</keyword>
<keyword evidence="1" id="KW-0479">Metal-binding</keyword>
<dbReference type="PANTHER" id="PTHR10229">
    <property type="entry name" value="GTP-BINDING PROTEIN HFLX"/>
    <property type="match status" value="1"/>
</dbReference>
<accession>A0ABT7XGI4</accession>
<feature type="domain" description="Hflx-type G" evidence="7">
    <location>
        <begin position="210"/>
        <end position="375"/>
    </location>
</feature>
<dbReference type="InterPro" id="IPR025121">
    <property type="entry name" value="GTPase_HflX_N"/>
</dbReference>
<dbReference type="Gene3D" id="6.10.250.2860">
    <property type="match status" value="1"/>
</dbReference>
<evidence type="ECO:0000256" key="1">
    <source>
        <dbReference type="ARBA" id="ARBA00022723"/>
    </source>
</evidence>
<dbReference type="InterPro" id="IPR042108">
    <property type="entry name" value="GTPase_HflX_N_sf"/>
</dbReference>
<evidence type="ECO:0000313" key="9">
    <source>
        <dbReference type="Proteomes" id="UP001168435"/>
    </source>
</evidence>
<dbReference type="HAMAP" id="MF_00900">
    <property type="entry name" value="GTPase_HflX"/>
    <property type="match status" value="1"/>
</dbReference>
<evidence type="ECO:0000256" key="5">
    <source>
        <dbReference type="HAMAP-Rule" id="MF_00900"/>
    </source>
</evidence>
<keyword evidence="2 5" id="KW-0547">Nucleotide-binding</keyword>
<reference evidence="8" key="1">
    <citation type="submission" date="2023-06" db="EMBL/GenBank/DDBJ databases">
        <authorList>
            <person name="Zeman M."/>
            <person name="Kubasova T."/>
            <person name="Jahodarova E."/>
            <person name="Nykrynova M."/>
            <person name="Rychlik I."/>
        </authorList>
    </citation>
    <scope>NUCLEOTIDE SEQUENCE</scope>
    <source>
        <strain evidence="8">176_SSukc20</strain>
    </source>
</reference>